<reference evidence="1 2" key="1">
    <citation type="journal article" date="2024" name="J Genomics">
        <title>Draft genome sequencing and assembly of Favolaschia claudopus CIRM-BRFM 2984 isolated from oak limbs.</title>
        <authorList>
            <person name="Navarro D."/>
            <person name="Drula E."/>
            <person name="Chaduli D."/>
            <person name="Cazenave R."/>
            <person name="Ahrendt S."/>
            <person name="Wang J."/>
            <person name="Lipzen A."/>
            <person name="Daum C."/>
            <person name="Barry K."/>
            <person name="Grigoriev I.V."/>
            <person name="Favel A."/>
            <person name="Rosso M.N."/>
            <person name="Martin F."/>
        </authorList>
    </citation>
    <scope>NUCLEOTIDE SEQUENCE [LARGE SCALE GENOMIC DNA]</scope>
    <source>
        <strain evidence="1 2">CIRM-BRFM 2984</strain>
    </source>
</reference>
<accession>A0AAV9ZKB7</accession>
<organism evidence="1 2">
    <name type="scientific">Favolaschia claudopus</name>
    <dbReference type="NCBI Taxonomy" id="2862362"/>
    <lineage>
        <taxon>Eukaryota</taxon>
        <taxon>Fungi</taxon>
        <taxon>Dikarya</taxon>
        <taxon>Basidiomycota</taxon>
        <taxon>Agaricomycotina</taxon>
        <taxon>Agaricomycetes</taxon>
        <taxon>Agaricomycetidae</taxon>
        <taxon>Agaricales</taxon>
        <taxon>Marasmiineae</taxon>
        <taxon>Mycenaceae</taxon>
        <taxon>Favolaschia</taxon>
    </lineage>
</organism>
<comment type="caution">
    <text evidence="1">The sequence shown here is derived from an EMBL/GenBank/DDBJ whole genome shotgun (WGS) entry which is preliminary data.</text>
</comment>
<name>A0AAV9ZKB7_9AGAR</name>
<sequence length="172" mass="19305">MILGIFDDYDPTVSRARDQYVFASSLRLLNRKEPWEIWVNQPGKLGQIGSSEKALAPELFPATLGPKNLKQIFYLPGALSAVSALFRQRGNYYGGIGIYKWYVKDAEGPGKLRQRVVRPIKNAIFLTYLADPAPVSPPIGVKNTGRYTDNLGLHAHTLFNLEFAVYAWENAF</sequence>
<dbReference type="EMBL" id="JAWWNJ010000135">
    <property type="protein sequence ID" value="KAK6984678.1"/>
    <property type="molecule type" value="Genomic_DNA"/>
</dbReference>
<dbReference type="Proteomes" id="UP001362999">
    <property type="component" value="Unassembled WGS sequence"/>
</dbReference>
<proteinExistence type="predicted"/>
<gene>
    <name evidence="1" type="ORF">R3P38DRAFT_2806298</name>
</gene>
<evidence type="ECO:0000313" key="1">
    <source>
        <dbReference type="EMBL" id="KAK6984678.1"/>
    </source>
</evidence>
<dbReference type="AlphaFoldDB" id="A0AAV9ZKB7"/>
<keyword evidence="2" id="KW-1185">Reference proteome</keyword>
<protein>
    <submittedName>
        <fullName evidence="1">Uncharacterized protein</fullName>
    </submittedName>
</protein>
<evidence type="ECO:0000313" key="2">
    <source>
        <dbReference type="Proteomes" id="UP001362999"/>
    </source>
</evidence>